<dbReference type="InterPro" id="IPR036920">
    <property type="entry name" value="Ribosomal_uL16_sf"/>
</dbReference>
<evidence type="ECO:0000313" key="5">
    <source>
        <dbReference type="EMBL" id="CAJ1399705.1"/>
    </source>
</evidence>
<dbReference type="PANTHER" id="PTHR12220">
    <property type="entry name" value="50S/60S RIBOSOMAL PROTEIN L16"/>
    <property type="match status" value="1"/>
</dbReference>
<dbReference type="PRINTS" id="PR00060">
    <property type="entry name" value="RIBOSOMALL16"/>
</dbReference>
<keyword evidence="6" id="KW-1185">Reference proteome</keyword>
<reference evidence="5" key="1">
    <citation type="submission" date="2023-08" db="EMBL/GenBank/DDBJ databases">
        <authorList>
            <person name="Chen Y."/>
            <person name="Shah S."/>
            <person name="Dougan E. K."/>
            <person name="Thang M."/>
            <person name="Chan C."/>
        </authorList>
    </citation>
    <scope>NUCLEOTIDE SEQUENCE</scope>
</reference>
<proteinExistence type="inferred from homology"/>
<comment type="similarity">
    <text evidence="1 4">Belongs to the universal ribosomal protein uL16 family.</text>
</comment>
<dbReference type="SUPFAM" id="SSF54686">
    <property type="entry name" value="Ribosomal protein L16p/L10e"/>
    <property type="match status" value="1"/>
</dbReference>
<comment type="caution">
    <text evidence="5">The sequence shown here is derived from an EMBL/GenBank/DDBJ whole genome shotgun (WGS) entry which is preliminary data.</text>
</comment>
<evidence type="ECO:0000256" key="2">
    <source>
        <dbReference type="ARBA" id="ARBA00022980"/>
    </source>
</evidence>
<dbReference type="Pfam" id="PF00252">
    <property type="entry name" value="Ribosomal_L16"/>
    <property type="match status" value="1"/>
</dbReference>
<evidence type="ECO:0008006" key="7">
    <source>
        <dbReference type="Google" id="ProtNLM"/>
    </source>
</evidence>
<dbReference type="AlphaFoldDB" id="A0AA36J6V8"/>
<dbReference type="InterPro" id="IPR000114">
    <property type="entry name" value="Ribosomal_uL16_bact-type"/>
</dbReference>
<protein>
    <recommendedName>
        <fullName evidence="7">50S ribosomal protein L16</fullName>
    </recommendedName>
</protein>
<dbReference type="Proteomes" id="UP001178507">
    <property type="component" value="Unassembled WGS sequence"/>
</dbReference>
<gene>
    <name evidence="5" type="ORF">EVOR1521_LOCUS23196</name>
</gene>
<evidence type="ECO:0000256" key="3">
    <source>
        <dbReference type="ARBA" id="ARBA00023274"/>
    </source>
</evidence>
<dbReference type="NCBIfam" id="TIGR01164">
    <property type="entry name" value="rplP_bact"/>
    <property type="match status" value="1"/>
</dbReference>
<evidence type="ECO:0000313" key="6">
    <source>
        <dbReference type="Proteomes" id="UP001178507"/>
    </source>
</evidence>
<dbReference type="GO" id="GO:0003735">
    <property type="term" value="F:structural constituent of ribosome"/>
    <property type="evidence" value="ECO:0007669"/>
    <property type="project" value="InterPro"/>
</dbReference>
<dbReference type="CDD" id="cd01433">
    <property type="entry name" value="Ribosomal_L16_L10e"/>
    <property type="match status" value="1"/>
</dbReference>
<evidence type="ECO:0000256" key="4">
    <source>
        <dbReference type="RuleBase" id="RU004413"/>
    </source>
</evidence>
<keyword evidence="2 4" id="KW-0689">Ribosomal protein</keyword>
<dbReference type="InterPro" id="IPR047873">
    <property type="entry name" value="Ribosomal_uL16"/>
</dbReference>
<organism evidence="5 6">
    <name type="scientific">Effrenium voratum</name>
    <dbReference type="NCBI Taxonomy" id="2562239"/>
    <lineage>
        <taxon>Eukaryota</taxon>
        <taxon>Sar</taxon>
        <taxon>Alveolata</taxon>
        <taxon>Dinophyceae</taxon>
        <taxon>Suessiales</taxon>
        <taxon>Symbiodiniaceae</taxon>
        <taxon>Effrenium</taxon>
    </lineage>
</organism>
<name>A0AA36J6V8_9DINO</name>
<dbReference type="InterPro" id="IPR016180">
    <property type="entry name" value="Ribosomal_uL16_dom"/>
</dbReference>
<dbReference type="PANTHER" id="PTHR12220:SF13">
    <property type="entry name" value="LARGE RIBOSOMAL SUBUNIT PROTEIN UL16M"/>
    <property type="match status" value="1"/>
</dbReference>
<keyword evidence="3 4" id="KW-0687">Ribonucleoprotein</keyword>
<dbReference type="GO" id="GO:0006412">
    <property type="term" value="P:translation"/>
    <property type="evidence" value="ECO:0007669"/>
    <property type="project" value="InterPro"/>
</dbReference>
<evidence type="ECO:0000256" key="1">
    <source>
        <dbReference type="ARBA" id="ARBA00008931"/>
    </source>
</evidence>
<accession>A0AA36J6V8</accession>
<dbReference type="GO" id="GO:0022625">
    <property type="term" value="C:cytosolic large ribosomal subunit"/>
    <property type="evidence" value="ECO:0007669"/>
    <property type="project" value="TreeGrafter"/>
</dbReference>
<dbReference type="Gene3D" id="3.90.1170.10">
    <property type="entry name" value="Ribosomal protein L10e/L16"/>
    <property type="match status" value="1"/>
</dbReference>
<sequence length="122" mass="13973">MRSRPQFAKFALMAKERCWVTSRQLEEARREIVRVSSRGAKVYLRVYPHNAITQRIADSRSGASKGKFEYWVAALKPNVVIFELDVESEELAREALKAGSRKLPFKVGFKVREEGPSLFELA</sequence>
<dbReference type="EMBL" id="CAUJNA010003345">
    <property type="protein sequence ID" value="CAJ1399705.1"/>
    <property type="molecule type" value="Genomic_DNA"/>
</dbReference>
<dbReference type="GO" id="GO:0019843">
    <property type="term" value="F:rRNA binding"/>
    <property type="evidence" value="ECO:0007669"/>
    <property type="project" value="InterPro"/>
</dbReference>